<dbReference type="Pfam" id="PF22936">
    <property type="entry name" value="Pol_BBD"/>
    <property type="match status" value="1"/>
</dbReference>
<sequence length="154" mass="17557">MKESESISDYVTRLWTIVNQMKRYGDDIKDDRVSKDLDTMTVDELTGSLQAHEERLKKSKPESVEQALQAKLALKEKEERCNTNVEEKNILVESSHEEGDPTMLLACKSPEHEDKNQWYLDSSTSSHICGKRNLFMELDESIGGNITFGDSSQI</sequence>
<dbReference type="AlphaFoldDB" id="A0AAV6XSB7"/>
<dbReference type="EMBL" id="WHWC01000004">
    <property type="protein sequence ID" value="KAG8383461.1"/>
    <property type="molecule type" value="Genomic_DNA"/>
</dbReference>
<organism evidence="2 3">
    <name type="scientific">Buddleja alternifolia</name>
    <dbReference type="NCBI Taxonomy" id="168488"/>
    <lineage>
        <taxon>Eukaryota</taxon>
        <taxon>Viridiplantae</taxon>
        <taxon>Streptophyta</taxon>
        <taxon>Embryophyta</taxon>
        <taxon>Tracheophyta</taxon>
        <taxon>Spermatophyta</taxon>
        <taxon>Magnoliopsida</taxon>
        <taxon>eudicotyledons</taxon>
        <taxon>Gunneridae</taxon>
        <taxon>Pentapetalae</taxon>
        <taxon>asterids</taxon>
        <taxon>lamiids</taxon>
        <taxon>Lamiales</taxon>
        <taxon>Scrophulariaceae</taxon>
        <taxon>Buddlejeae</taxon>
        <taxon>Buddleja</taxon>
    </lineage>
</organism>
<feature type="domain" description="Retrovirus-related Pol polyprotein from transposon TNT 1-94-like beta-barrel" evidence="1">
    <location>
        <begin position="118"/>
        <end position="154"/>
    </location>
</feature>
<comment type="caution">
    <text evidence="2">The sequence shown here is derived from an EMBL/GenBank/DDBJ whole genome shotgun (WGS) entry which is preliminary data.</text>
</comment>
<evidence type="ECO:0000259" key="1">
    <source>
        <dbReference type="Pfam" id="PF22936"/>
    </source>
</evidence>
<accession>A0AAV6XSB7</accession>
<evidence type="ECO:0000313" key="3">
    <source>
        <dbReference type="Proteomes" id="UP000826271"/>
    </source>
</evidence>
<proteinExistence type="predicted"/>
<dbReference type="Proteomes" id="UP000826271">
    <property type="component" value="Unassembled WGS sequence"/>
</dbReference>
<keyword evidence="3" id="KW-1185">Reference proteome</keyword>
<reference evidence="2" key="1">
    <citation type="submission" date="2019-10" db="EMBL/GenBank/DDBJ databases">
        <authorList>
            <person name="Zhang R."/>
            <person name="Pan Y."/>
            <person name="Wang J."/>
            <person name="Ma R."/>
            <person name="Yu S."/>
        </authorList>
    </citation>
    <scope>NUCLEOTIDE SEQUENCE</scope>
    <source>
        <strain evidence="2">LA-IB0</strain>
        <tissue evidence="2">Leaf</tissue>
    </source>
</reference>
<protein>
    <recommendedName>
        <fullName evidence="1">Retrovirus-related Pol polyprotein from transposon TNT 1-94-like beta-barrel domain-containing protein</fullName>
    </recommendedName>
</protein>
<gene>
    <name evidence="2" type="ORF">BUALT_Bualt04G0015600</name>
</gene>
<evidence type="ECO:0000313" key="2">
    <source>
        <dbReference type="EMBL" id="KAG8383461.1"/>
    </source>
</evidence>
<name>A0AAV6XSB7_9LAMI</name>
<dbReference type="InterPro" id="IPR054722">
    <property type="entry name" value="PolX-like_BBD"/>
</dbReference>